<reference evidence="3 4" key="1">
    <citation type="journal article" date="2017" name="Curr. Biol.">
        <title>Genome architecture and evolution of a unichromosomal asexual nematode.</title>
        <authorList>
            <person name="Fradin H."/>
            <person name="Zegar C."/>
            <person name="Gutwein M."/>
            <person name="Lucas J."/>
            <person name="Kovtun M."/>
            <person name="Corcoran D."/>
            <person name="Baugh L.R."/>
            <person name="Kiontke K."/>
            <person name="Gunsalus K."/>
            <person name="Fitch D.H."/>
            <person name="Piano F."/>
        </authorList>
    </citation>
    <scope>NUCLEOTIDE SEQUENCE [LARGE SCALE GENOMIC DNA]</scope>
    <source>
        <strain evidence="3">PF1309</strain>
    </source>
</reference>
<feature type="coiled-coil region" evidence="1">
    <location>
        <begin position="223"/>
        <end position="463"/>
    </location>
</feature>
<feature type="region of interest" description="Disordered" evidence="2">
    <location>
        <begin position="1194"/>
        <end position="1226"/>
    </location>
</feature>
<feature type="region of interest" description="Disordered" evidence="2">
    <location>
        <begin position="854"/>
        <end position="877"/>
    </location>
</feature>
<feature type="compositionally biased region" description="Basic and acidic residues" evidence="2">
    <location>
        <begin position="1198"/>
        <end position="1217"/>
    </location>
</feature>
<dbReference type="OrthoDB" id="5864070at2759"/>
<feature type="coiled-coil region" evidence="1">
    <location>
        <begin position="908"/>
        <end position="1009"/>
    </location>
</feature>
<feature type="region of interest" description="Disordered" evidence="2">
    <location>
        <begin position="1485"/>
        <end position="1522"/>
    </location>
</feature>
<keyword evidence="1" id="KW-0175">Coiled coil</keyword>
<feature type="coiled-coil region" evidence="1">
    <location>
        <begin position="1553"/>
        <end position="1642"/>
    </location>
</feature>
<feature type="compositionally biased region" description="Basic and acidic residues" evidence="2">
    <location>
        <begin position="859"/>
        <end position="869"/>
    </location>
</feature>
<evidence type="ECO:0000313" key="4">
    <source>
        <dbReference type="Proteomes" id="UP000218231"/>
    </source>
</evidence>
<accession>A0A2A2K0G6</accession>
<dbReference type="EMBL" id="LIAE01009913">
    <property type="protein sequence ID" value="PAV67516.1"/>
    <property type="molecule type" value="Genomic_DNA"/>
</dbReference>
<gene>
    <name evidence="3" type="ORF">WR25_06679</name>
</gene>
<feature type="coiled-coil region" evidence="1">
    <location>
        <begin position="1250"/>
        <end position="1425"/>
    </location>
</feature>
<feature type="compositionally biased region" description="Basic and acidic residues" evidence="2">
    <location>
        <begin position="1485"/>
        <end position="1518"/>
    </location>
</feature>
<keyword evidence="4" id="KW-1185">Reference proteome</keyword>
<evidence type="ECO:0000256" key="2">
    <source>
        <dbReference type="SAM" id="MobiDB-lite"/>
    </source>
</evidence>
<feature type="region of interest" description="Disordered" evidence="2">
    <location>
        <begin position="1126"/>
        <end position="1149"/>
    </location>
</feature>
<dbReference type="STRING" id="2018661.A0A2A2K0G6"/>
<name>A0A2A2K0G6_9BILA</name>
<dbReference type="Proteomes" id="UP000218231">
    <property type="component" value="Unassembled WGS sequence"/>
</dbReference>
<feature type="region of interest" description="Disordered" evidence="2">
    <location>
        <begin position="125"/>
        <end position="146"/>
    </location>
</feature>
<feature type="coiled-coil region" evidence="1">
    <location>
        <begin position="1152"/>
        <end position="1182"/>
    </location>
</feature>
<protein>
    <submittedName>
        <fullName evidence="3">Uncharacterized protein</fullName>
    </submittedName>
</protein>
<organism evidence="3 4">
    <name type="scientific">Diploscapter pachys</name>
    <dbReference type="NCBI Taxonomy" id="2018661"/>
    <lineage>
        <taxon>Eukaryota</taxon>
        <taxon>Metazoa</taxon>
        <taxon>Ecdysozoa</taxon>
        <taxon>Nematoda</taxon>
        <taxon>Chromadorea</taxon>
        <taxon>Rhabditida</taxon>
        <taxon>Rhabditina</taxon>
        <taxon>Rhabditomorpha</taxon>
        <taxon>Rhabditoidea</taxon>
        <taxon>Rhabditidae</taxon>
        <taxon>Diploscapter</taxon>
    </lineage>
</organism>
<comment type="caution">
    <text evidence="3">The sequence shown here is derived from an EMBL/GenBank/DDBJ whole genome shotgun (WGS) entry which is preliminary data.</text>
</comment>
<sequence>MSQTQQPLNLAALQAFVQSDASAEPDNIHHWYQKLSEYDLEGAESPADIQLIHEATKYLMNFYFTAAEEQKRIAEKEAIECAEKEEAWEEQRQILKEELDELRERITTRADVGGSSEAFRAQIDSLKEENRQLQQATRDRDREMADQRDRFESLAARVEMLTRERDSLAEHRVQLEDAIRQLNRRLSSKTEDQSSEWETRKLRIRNEQAIALSKQMQVVVTQNDELRSEVSRVSDALEEATQLIENSAHKYAELLKSYDDAKDMLRELTEENDKLTAAIQSYAANEGEAADRQADSANRMQKLVNNQMAEIRELQNELTSANTEVAALQAMIREDRSAEKEAELEKLKDELVKATKTARTLFGEAMAASSQGASSSDPTVQLQMRILQLEHNAQQLRDTMDQKQKEARKLEETLEEKENLHAELAAELENLKERKFGDARSEINRLETQLKFRDKQIAKLTNHCTMLQVELGRYAEFGVNQGVHKAEKITDEGRKEQITSETKKTDQTTKIVDEKKKTIIEEEEGEEAVEIENKQSEKGIQKRKKQVAVYGTVAEQSLLIASLYSEIMSLLEELTAKDKQLNEMGRVENESKKKFDEMKTELKMAYEQIGSLEKLKVEMPEKMLDEMQKIEDSEVKRLVDSIRIGGTELERRMAEVTRKFISERVQRIRLSRKAALLQKKCERMEAMGKKAIEAKNHIKMQSGKQLARLQYQLDMSLIDLARLQTSVINSVHLTKYEALLAKYKNVVASDSGIEMTIGEEIASRQNIELSDKLEEKTAEWIAKEKMLKKINEVLIDQNEFWSKEVEILQSENEELKKFIEDIENESDLKSVMGAIESRLLDTIRELQENLAVQRKEKRSKQDAEKDKMAAKQQSRQTQKRLFSAIHILQTENTALRTQQLGRVTLQQVEAFKKKIIEARQKEIELEKKSKIIEDIEEKSRNEERRRQIEHDVKDLIAHGEVHQLQTRLQNAMQNASLMSAKCNNLEKMVKSKEQQLTDLKDDLEELTKWNEEKAVLIESLKNWSVDFEEEDKPNVKNEFIKPEKMEPQESDYEMDMQSETSDESVQRERVVVKTIVRDNSRQFEMRIAQMKDAAEAALRGYKEQLAQRDAAIETYKELLLSKINEEPSIEKSPGKQRKEQRNTLDSETEKALRDAISEINRLNIELNELEDANRNLAKDRRRVVPMVHVSVQTNQELSEIREESESSRSEDEVDRTSHSTSRQQEQRMISALDLRESEEITRQMEDARQTERYKMEIRTLKARLQRLTQTNKDLLMTCEKIREDALQELEAKHSDTNAVNERRNAELKVELDKLRRRNGQLRKGNDELNKEISELRQELSGYEKDKKIDTAEWHRRKKLEESLDLMKKRLEKAVEKEQLASEALTKKEKRLEDIAREQENRQIEMERINRKLRIITKERDEALQSVETIKSTIGRSQIIEEKLQKREKDLFSQQQTVRRLQSELTSIREEKDHLKRKLEEERKMKREMAVRGRSAKVEHRAAQTEEETRRIVPRDRGRGQTSVATQAMINGESTRRGMDNVKSTTSTMREEIVAVREENNDKLKEALHSTEQRLFEATRKVKVIESNYSALETRYQELAATKTRIEDESRQLGAVTILADKLEAKDKEIIRLKRHINELENKLSE</sequence>
<proteinExistence type="predicted"/>
<evidence type="ECO:0000256" key="1">
    <source>
        <dbReference type="SAM" id="Coils"/>
    </source>
</evidence>
<evidence type="ECO:0000313" key="3">
    <source>
        <dbReference type="EMBL" id="PAV67516.1"/>
    </source>
</evidence>